<reference evidence="5 6" key="1">
    <citation type="submission" date="2019-06" db="EMBL/GenBank/DDBJ databases">
        <title>Sequencing the genomes of 1000 actinobacteria strains.</title>
        <authorList>
            <person name="Klenk H.-P."/>
        </authorList>
    </citation>
    <scope>NUCLEOTIDE SEQUENCE [LARGE SCALE GENOMIC DNA]</scope>
    <source>
        <strain evidence="5 6">DSM 8251</strain>
    </source>
</reference>
<evidence type="ECO:0000256" key="1">
    <source>
        <dbReference type="ARBA" id="ARBA00022676"/>
    </source>
</evidence>
<protein>
    <submittedName>
        <fullName evidence="5">1,2-diacylglycerol 3-alpha-glucosyltransferase</fullName>
    </submittedName>
</protein>
<accession>A0A542ZCX0</accession>
<dbReference type="InterPro" id="IPR001296">
    <property type="entry name" value="Glyco_trans_1"/>
</dbReference>
<name>A0A542ZCX0_9ACTN</name>
<dbReference type="PANTHER" id="PTHR45947">
    <property type="entry name" value="SULFOQUINOVOSYL TRANSFERASE SQD2"/>
    <property type="match status" value="1"/>
</dbReference>
<dbReference type="SUPFAM" id="SSF53756">
    <property type="entry name" value="UDP-Glycosyltransferase/glycogen phosphorylase"/>
    <property type="match status" value="1"/>
</dbReference>
<evidence type="ECO:0000259" key="4">
    <source>
        <dbReference type="Pfam" id="PF13439"/>
    </source>
</evidence>
<sequence>MQAVMGRPDEPAPVSKGPNEKLRILLCTDWWDQSVNGVVASVWTLRRELERQGHEVRVLTIAKGLRSRRHGGVYRLGSISASIFYENARICYPVQDTIHRDILAWSPDVVHANSEFSTFTWAKRISRELGVPLVHTYHTIYEDYTHYYSPSHTMGRHVAATFSRHVLGSTDHVVAPTQKVATLLRGYGVTRPISVVPTGLRLGHFRPARTEAEHVDCQRLRRRLGIDPDRRVLVSVGRLAKEKNLDEVLDHLAALPRRDWTLLLVGEGPYRENLERHAHALGLDDHVVFTGCVDPRQVARYYRVGDAFVSASTSETQGLTFAEALACGLPLLCRRDPALCGILVDGSNGYGFDDGAEFAARLDDLFDDAVLRTRLAHNAARHAHRVCGSETFGAAVCDVYREAIARHRSYLLVA</sequence>
<evidence type="ECO:0000313" key="6">
    <source>
        <dbReference type="Proteomes" id="UP000316196"/>
    </source>
</evidence>
<dbReference type="Pfam" id="PF00534">
    <property type="entry name" value="Glycos_transf_1"/>
    <property type="match status" value="1"/>
</dbReference>
<keyword evidence="1" id="KW-0328">Glycosyltransferase</keyword>
<keyword evidence="6" id="KW-1185">Reference proteome</keyword>
<dbReference type="GO" id="GO:1901137">
    <property type="term" value="P:carbohydrate derivative biosynthetic process"/>
    <property type="evidence" value="ECO:0007669"/>
    <property type="project" value="UniProtKB-ARBA"/>
</dbReference>
<feature type="domain" description="Glycosyl transferase family 1" evidence="3">
    <location>
        <begin position="219"/>
        <end position="381"/>
    </location>
</feature>
<dbReference type="AlphaFoldDB" id="A0A542ZCX0"/>
<dbReference type="GO" id="GO:0016758">
    <property type="term" value="F:hexosyltransferase activity"/>
    <property type="evidence" value="ECO:0007669"/>
    <property type="project" value="TreeGrafter"/>
</dbReference>
<organism evidence="5 6">
    <name type="scientific">Propioniferax innocua</name>
    <dbReference type="NCBI Taxonomy" id="1753"/>
    <lineage>
        <taxon>Bacteria</taxon>
        <taxon>Bacillati</taxon>
        <taxon>Actinomycetota</taxon>
        <taxon>Actinomycetes</taxon>
        <taxon>Propionibacteriales</taxon>
        <taxon>Propionibacteriaceae</taxon>
        <taxon>Propioniferax</taxon>
    </lineage>
</organism>
<keyword evidence="2 5" id="KW-0808">Transferase</keyword>
<dbReference type="Gene3D" id="3.40.50.2000">
    <property type="entry name" value="Glycogen Phosphorylase B"/>
    <property type="match status" value="2"/>
</dbReference>
<evidence type="ECO:0000256" key="2">
    <source>
        <dbReference type="ARBA" id="ARBA00022679"/>
    </source>
</evidence>
<dbReference type="PANTHER" id="PTHR45947:SF3">
    <property type="entry name" value="SULFOQUINOVOSYL TRANSFERASE SQD2"/>
    <property type="match status" value="1"/>
</dbReference>
<dbReference type="EMBL" id="VFOR01000002">
    <property type="protein sequence ID" value="TQL58205.1"/>
    <property type="molecule type" value="Genomic_DNA"/>
</dbReference>
<feature type="domain" description="Glycosyltransferase subfamily 4-like N-terminal" evidence="4">
    <location>
        <begin position="35"/>
        <end position="200"/>
    </location>
</feature>
<evidence type="ECO:0000313" key="5">
    <source>
        <dbReference type="EMBL" id="TQL58205.1"/>
    </source>
</evidence>
<dbReference type="Pfam" id="PF13439">
    <property type="entry name" value="Glyco_transf_4"/>
    <property type="match status" value="1"/>
</dbReference>
<dbReference type="InterPro" id="IPR050194">
    <property type="entry name" value="Glycosyltransferase_grp1"/>
</dbReference>
<comment type="caution">
    <text evidence="5">The sequence shown here is derived from an EMBL/GenBank/DDBJ whole genome shotgun (WGS) entry which is preliminary data.</text>
</comment>
<gene>
    <name evidence="5" type="ORF">FB460_2059</name>
</gene>
<evidence type="ECO:0000259" key="3">
    <source>
        <dbReference type="Pfam" id="PF00534"/>
    </source>
</evidence>
<dbReference type="InterPro" id="IPR028098">
    <property type="entry name" value="Glyco_trans_4-like_N"/>
</dbReference>
<proteinExistence type="predicted"/>
<dbReference type="Proteomes" id="UP000316196">
    <property type="component" value="Unassembled WGS sequence"/>
</dbReference>